<reference evidence="3 4" key="1">
    <citation type="submission" date="2020-02" db="EMBL/GenBank/DDBJ databases">
        <title>Whole-genome analyses of novel actinobacteria.</title>
        <authorList>
            <person name="Sahin N."/>
            <person name="Tatar D."/>
        </authorList>
    </citation>
    <scope>NUCLEOTIDE SEQUENCE [LARGE SCALE GENOMIC DNA]</scope>
    <source>
        <strain evidence="3 4">SB3404</strain>
    </source>
</reference>
<dbReference type="GO" id="GO:0046872">
    <property type="term" value="F:metal ion binding"/>
    <property type="evidence" value="ECO:0007669"/>
    <property type="project" value="InterPro"/>
</dbReference>
<dbReference type="RefSeq" id="WP_165301318.1">
    <property type="nucleotide sequence ID" value="NZ_JAAKZZ010000337.1"/>
</dbReference>
<comment type="caution">
    <text evidence="3">The sequence shown here is derived from an EMBL/GenBank/DDBJ whole genome shotgun (WGS) entry which is preliminary data.</text>
</comment>
<sequence length="456" mass="47965">MEFHPQPAGGAPKPWAFPTPERATLANGLTVLRCHRPGQEVVAVEVCLPAPLDAEPEGLDGVATIMARALSEGTDKHDAEEFAAELERCGATLDAHADHPGVRVSLEVPASRLPKALGLLADALRAPAFPDSEIERLVNNRLDEIPHELANPARRAAKELSRELFPAGSRMSRPRQGTEETVERIDAAAVRAFYEAHVRPATATAVVVGDLDGVALDAALADTLGAWTGSTAEPLPVPPVTADDAGRVVIVDRPGAVQTQLLIGRVGSDRHDRVWPAQLLGVYCLGGTLTSRLDRVLREEKGYTYGVRAFGQVLRSAPDGTGAALLAISGSVATDVTGPALQDLWQVLRTLAAEGLTDDERDVAVRNLVGVAPLRYETAAAVAGTLADQVEQELPDGFQGELYARLDGTGTVEATAAAVRAFPADRLVTVLVGDAAQIADPVRELGIGEVKVVSGS</sequence>
<dbReference type="Pfam" id="PF05193">
    <property type="entry name" value="Peptidase_M16_C"/>
    <property type="match status" value="1"/>
</dbReference>
<dbReference type="PANTHER" id="PTHR11851:SF224">
    <property type="entry name" value="PROCESSING PROTEASE"/>
    <property type="match status" value="1"/>
</dbReference>
<feature type="domain" description="Peptidase M16 C-terminal" evidence="2">
    <location>
        <begin position="185"/>
        <end position="368"/>
    </location>
</feature>
<organism evidence="3 4">
    <name type="scientific">Streptomyces boncukensis</name>
    <dbReference type="NCBI Taxonomy" id="2711219"/>
    <lineage>
        <taxon>Bacteria</taxon>
        <taxon>Bacillati</taxon>
        <taxon>Actinomycetota</taxon>
        <taxon>Actinomycetes</taxon>
        <taxon>Kitasatosporales</taxon>
        <taxon>Streptomycetaceae</taxon>
        <taxon>Streptomyces</taxon>
    </lineage>
</organism>
<proteinExistence type="predicted"/>
<dbReference type="SUPFAM" id="SSF63411">
    <property type="entry name" value="LuxS/MPP-like metallohydrolase"/>
    <property type="match status" value="2"/>
</dbReference>
<dbReference type="AlphaFoldDB" id="A0A6G4X4A7"/>
<dbReference type="Proteomes" id="UP000477722">
    <property type="component" value="Unassembled WGS sequence"/>
</dbReference>
<dbReference type="EMBL" id="JAAKZZ010000337">
    <property type="protein sequence ID" value="NGO71687.1"/>
    <property type="molecule type" value="Genomic_DNA"/>
</dbReference>
<evidence type="ECO:0000313" key="4">
    <source>
        <dbReference type="Proteomes" id="UP000477722"/>
    </source>
</evidence>
<evidence type="ECO:0000259" key="2">
    <source>
        <dbReference type="Pfam" id="PF05193"/>
    </source>
</evidence>
<dbReference type="InterPro" id="IPR011249">
    <property type="entry name" value="Metalloenz_LuxS/M16"/>
</dbReference>
<dbReference type="InterPro" id="IPR050361">
    <property type="entry name" value="MPP/UQCRC_Complex"/>
</dbReference>
<dbReference type="Gene3D" id="3.30.830.10">
    <property type="entry name" value="Metalloenzyme, LuxS/M16 peptidase-like"/>
    <property type="match status" value="2"/>
</dbReference>
<name>A0A6G4X4A7_9ACTN</name>
<gene>
    <name evidence="3" type="ORF">G5C65_25720</name>
</gene>
<evidence type="ECO:0000313" key="3">
    <source>
        <dbReference type="EMBL" id="NGO71687.1"/>
    </source>
</evidence>
<dbReference type="Pfam" id="PF00675">
    <property type="entry name" value="Peptidase_M16"/>
    <property type="match status" value="1"/>
</dbReference>
<evidence type="ECO:0000259" key="1">
    <source>
        <dbReference type="Pfam" id="PF00675"/>
    </source>
</evidence>
<protein>
    <submittedName>
        <fullName evidence="3">Insulinase family protein</fullName>
    </submittedName>
</protein>
<dbReference type="InterPro" id="IPR011765">
    <property type="entry name" value="Pept_M16_N"/>
</dbReference>
<feature type="domain" description="Peptidase M16 N-terminal" evidence="1">
    <location>
        <begin position="34"/>
        <end position="160"/>
    </location>
</feature>
<keyword evidence="4" id="KW-1185">Reference proteome</keyword>
<dbReference type="PANTHER" id="PTHR11851">
    <property type="entry name" value="METALLOPROTEASE"/>
    <property type="match status" value="1"/>
</dbReference>
<accession>A0A6G4X4A7</accession>
<dbReference type="InterPro" id="IPR007863">
    <property type="entry name" value="Peptidase_M16_C"/>
</dbReference>